<dbReference type="PANTHER" id="PTHR11556:SF35">
    <property type="entry name" value="SEDOHEPTULOSE-1,7-BISPHOSPHATASE, CHLOROPLASTIC"/>
    <property type="match status" value="1"/>
</dbReference>
<feature type="binding site" evidence="12">
    <location>
        <begin position="118"/>
        <end position="121"/>
    </location>
    <ligand>
        <name>substrate</name>
    </ligand>
</feature>
<dbReference type="GO" id="GO:0006002">
    <property type="term" value="P:fructose 6-phosphate metabolic process"/>
    <property type="evidence" value="ECO:0007669"/>
    <property type="project" value="TreeGrafter"/>
</dbReference>
<organism evidence="17 18">
    <name type="scientific">Burkholderia anthina</name>
    <dbReference type="NCBI Taxonomy" id="179879"/>
    <lineage>
        <taxon>Bacteria</taxon>
        <taxon>Pseudomonadati</taxon>
        <taxon>Pseudomonadota</taxon>
        <taxon>Betaproteobacteria</taxon>
        <taxon>Burkholderiales</taxon>
        <taxon>Burkholderiaceae</taxon>
        <taxon>Burkholderia</taxon>
        <taxon>Burkholderia cepacia complex</taxon>
    </lineage>
</organism>
<dbReference type="GeneID" id="56499671"/>
<keyword evidence="5 12" id="KW-0963">Cytoplasm</keyword>
<keyword evidence="6 12" id="KW-0479">Metal-binding</keyword>
<dbReference type="EMBL" id="CABVLY010000004">
    <property type="protein sequence ID" value="VVU48936.1"/>
    <property type="molecule type" value="Genomic_DNA"/>
</dbReference>
<comment type="subunit">
    <text evidence="12">Homotetramer.</text>
</comment>
<feature type="binding site" evidence="12">
    <location>
        <position position="93"/>
    </location>
    <ligand>
        <name>Mg(2+)</name>
        <dbReference type="ChEBI" id="CHEBI:18420"/>
        <label>1</label>
    </ligand>
</feature>
<dbReference type="Proteomes" id="UP000494201">
    <property type="component" value="Unassembled WGS sequence"/>
</dbReference>
<dbReference type="AlphaFoldDB" id="A0A6P2G6G8"/>
<evidence type="ECO:0000313" key="19">
    <source>
        <dbReference type="Proteomes" id="UP000755577"/>
    </source>
</evidence>
<dbReference type="GO" id="GO:0005986">
    <property type="term" value="P:sucrose biosynthetic process"/>
    <property type="evidence" value="ECO:0007669"/>
    <property type="project" value="TreeGrafter"/>
</dbReference>
<comment type="cofactor">
    <cofactor evidence="12">
        <name>Mg(2+)</name>
        <dbReference type="ChEBI" id="CHEBI:18420"/>
    </cofactor>
    <text evidence="12">Binds 2 magnesium ions per subunit.</text>
</comment>
<dbReference type="FunFam" id="3.40.190.80:FF:000011">
    <property type="entry name" value="Fructose-1,6-bisphosphatase class 1"/>
    <property type="match status" value="1"/>
</dbReference>
<evidence type="ECO:0000256" key="2">
    <source>
        <dbReference type="ARBA" id="ARBA00005215"/>
    </source>
</evidence>
<dbReference type="GO" id="GO:0005829">
    <property type="term" value="C:cytosol"/>
    <property type="evidence" value="ECO:0007669"/>
    <property type="project" value="TreeGrafter"/>
</dbReference>
<dbReference type="PRINTS" id="PR00115">
    <property type="entry name" value="F16BPHPHTASE"/>
</dbReference>
<feature type="binding site" evidence="12">
    <location>
        <position position="115"/>
    </location>
    <ligand>
        <name>Mg(2+)</name>
        <dbReference type="ChEBI" id="CHEBI:18420"/>
        <label>2</label>
    </ligand>
</feature>
<dbReference type="CDD" id="cd00354">
    <property type="entry name" value="FBPase"/>
    <property type="match status" value="1"/>
</dbReference>
<feature type="binding site" evidence="12">
    <location>
        <position position="115"/>
    </location>
    <ligand>
        <name>Mg(2+)</name>
        <dbReference type="ChEBI" id="CHEBI:18420"/>
        <label>1</label>
    </ligand>
</feature>
<dbReference type="InterPro" id="IPR000146">
    <property type="entry name" value="FBPase_class-1"/>
</dbReference>
<evidence type="ECO:0000256" key="3">
    <source>
        <dbReference type="ARBA" id="ARBA00010941"/>
    </source>
</evidence>
<evidence type="ECO:0000259" key="15">
    <source>
        <dbReference type="Pfam" id="PF18913"/>
    </source>
</evidence>
<comment type="catalytic activity">
    <reaction evidence="1 12">
        <text>beta-D-fructose 1,6-bisphosphate + H2O = beta-D-fructose 6-phosphate + phosphate</text>
        <dbReference type="Rhea" id="RHEA:11064"/>
        <dbReference type="ChEBI" id="CHEBI:15377"/>
        <dbReference type="ChEBI" id="CHEBI:32966"/>
        <dbReference type="ChEBI" id="CHEBI:43474"/>
        <dbReference type="ChEBI" id="CHEBI:57634"/>
        <dbReference type="EC" id="3.1.3.11"/>
    </reaction>
</comment>
<dbReference type="PIRSF" id="PIRSF500210">
    <property type="entry name" value="FBPtase"/>
    <property type="match status" value="1"/>
</dbReference>
<comment type="subcellular location">
    <subcellularLocation>
        <location evidence="12">Cytoplasm</location>
    </subcellularLocation>
</comment>
<accession>A0A6P2G6G8</accession>
<keyword evidence="7 12" id="KW-0378">Hydrolase</keyword>
<comment type="caution">
    <text evidence="12">Lacks conserved residue(s) required for the propagation of feature annotation.</text>
</comment>
<dbReference type="InterPro" id="IPR033391">
    <property type="entry name" value="FBPase_N"/>
</dbReference>
<dbReference type="EMBL" id="JAFCIQ010000018">
    <property type="protein sequence ID" value="MBM2769265.1"/>
    <property type="molecule type" value="Genomic_DNA"/>
</dbReference>
<feature type="domain" description="Fructose-1-6-bisphosphatase class 1 C-terminal" evidence="15">
    <location>
        <begin position="201"/>
        <end position="333"/>
    </location>
</feature>
<feature type="binding site" evidence="12">
    <location>
        <position position="118"/>
    </location>
    <ligand>
        <name>Mg(2+)</name>
        <dbReference type="ChEBI" id="CHEBI:18420"/>
        <label>2</label>
    </ligand>
</feature>
<evidence type="ECO:0000259" key="14">
    <source>
        <dbReference type="Pfam" id="PF00316"/>
    </source>
</evidence>
<dbReference type="InterPro" id="IPR028343">
    <property type="entry name" value="FBPtase"/>
</dbReference>
<evidence type="ECO:0000256" key="11">
    <source>
        <dbReference type="ARBA" id="ARBA00081210"/>
    </source>
</evidence>
<dbReference type="GO" id="GO:0006094">
    <property type="term" value="P:gluconeogenesis"/>
    <property type="evidence" value="ECO:0007669"/>
    <property type="project" value="UniProtKB-UniRule"/>
</dbReference>
<dbReference type="HAMAP" id="MF_01855">
    <property type="entry name" value="FBPase_class1"/>
    <property type="match status" value="1"/>
</dbReference>
<evidence type="ECO:0000256" key="8">
    <source>
        <dbReference type="ARBA" id="ARBA00022842"/>
    </source>
</evidence>
<evidence type="ECO:0000313" key="16">
    <source>
        <dbReference type="EMBL" id="MBM2769265.1"/>
    </source>
</evidence>
<evidence type="ECO:0000313" key="18">
    <source>
        <dbReference type="Proteomes" id="UP000494201"/>
    </source>
</evidence>
<reference evidence="16 19" key="2">
    <citation type="submission" date="2021-02" db="EMBL/GenBank/DDBJ databases">
        <title>Draft genome of the type strains Burkholderia anthina DSM16086.</title>
        <authorList>
            <person name="Hertel R."/>
            <person name="Meissner J."/>
            <person name="Poehlein A."/>
            <person name="Daniel R."/>
            <person name="Commichau F.M."/>
        </authorList>
    </citation>
    <scope>NUCLEOTIDE SEQUENCE [LARGE SCALE GENOMIC DNA]</scope>
    <source>
        <strain evidence="16 19">DSM 16086</strain>
    </source>
</reference>
<evidence type="ECO:0000256" key="13">
    <source>
        <dbReference type="RuleBase" id="RU000508"/>
    </source>
</evidence>
<evidence type="ECO:0000256" key="6">
    <source>
        <dbReference type="ARBA" id="ARBA00022723"/>
    </source>
</evidence>
<evidence type="ECO:0000256" key="7">
    <source>
        <dbReference type="ARBA" id="ARBA00022801"/>
    </source>
</evidence>
<sequence>MQHGRTTLSKFIIEEHRRHAAQDEQLAALVNDIQTACKYIGTRVARGALDGAIGAAGAKNVQGEIQQKLDVISNEIMLSCCEWGGQLAGMVSEELEHAYEIPRAYPRGRYLLLFDPLDGSSNIDVNLTVGTIFSVLEVPPGVTEPRVEDFLQPGSAQVCAGYALFGPADMIVLTLGRGVHGFTLDPEIGAYILTHPDLRIGEDTSEFAINASNMRFWEPPVRRYIEECLKGRAGPREKDFNMRWIASLVAEVHRILMRGGVFMYPKDSKDPMKPGRLRLLYEANPMAMIVEQAGGRASTGRGRILDEPPEALHQRVPVILGSPREVELIEHYHREYDSGADAEFDSPLFNTRSLFRATT</sequence>
<protein>
    <recommendedName>
        <fullName evidence="10 12">Fructose-1,6-bisphosphatase class 1</fullName>
        <shortName evidence="12">FBPase class 1</shortName>
        <ecNumber evidence="4 12">3.1.3.11</ecNumber>
    </recommendedName>
    <alternativeName>
        <fullName evidence="11 12">D-fructose-1,6-bisphosphate 1-phosphohydrolase class 1</fullName>
    </alternativeName>
</protein>
<dbReference type="GO" id="GO:0030388">
    <property type="term" value="P:fructose 1,6-bisphosphate metabolic process"/>
    <property type="evidence" value="ECO:0007669"/>
    <property type="project" value="TreeGrafter"/>
</dbReference>
<dbReference type="Pfam" id="PF18913">
    <property type="entry name" value="FBPase_C"/>
    <property type="match status" value="1"/>
</dbReference>
<dbReference type="EC" id="3.1.3.11" evidence="4 12"/>
<dbReference type="Proteomes" id="UP000755577">
    <property type="component" value="Unassembled WGS sequence"/>
</dbReference>
<evidence type="ECO:0000256" key="9">
    <source>
        <dbReference type="ARBA" id="ARBA00023277"/>
    </source>
</evidence>
<proteinExistence type="inferred from homology"/>
<reference evidence="17 18" key="1">
    <citation type="submission" date="2019-09" db="EMBL/GenBank/DDBJ databases">
        <authorList>
            <person name="Depoorter E."/>
        </authorList>
    </citation>
    <scope>NUCLEOTIDE SEQUENCE [LARGE SCALE GENOMIC DNA]</scope>
    <source>
        <strain evidence="17">LMG 20980</strain>
    </source>
</reference>
<dbReference type="PIRSF" id="PIRSF000904">
    <property type="entry name" value="FBPtase_SBPase"/>
    <property type="match status" value="1"/>
</dbReference>
<evidence type="ECO:0000313" key="17">
    <source>
        <dbReference type="EMBL" id="VVU48936.1"/>
    </source>
</evidence>
<evidence type="ECO:0000256" key="10">
    <source>
        <dbReference type="ARBA" id="ARBA00072069"/>
    </source>
</evidence>
<dbReference type="PROSITE" id="PS00124">
    <property type="entry name" value="FBPASE"/>
    <property type="match status" value="1"/>
</dbReference>
<dbReference type="GO" id="GO:0042132">
    <property type="term" value="F:fructose 1,6-bisphosphate 1-phosphatase activity"/>
    <property type="evidence" value="ECO:0007669"/>
    <property type="project" value="UniProtKB-UniRule"/>
</dbReference>
<dbReference type="NCBIfam" id="NF006778">
    <property type="entry name" value="PRK09293.1-1"/>
    <property type="match status" value="1"/>
</dbReference>
<dbReference type="Gene3D" id="3.40.190.80">
    <property type="match status" value="1"/>
</dbReference>
<feature type="domain" description="Fructose-1-6-bisphosphatase class I N-terminal" evidence="14">
    <location>
        <begin position="7"/>
        <end position="196"/>
    </location>
</feature>
<feature type="binding site" evidence="12">
    <location>
        <position position="210"/>
    </location>
    <ligand>
        <name>substrate</name>
    </ligand>
</feature>
<dbReference type="PANTHER" id="PTHR11556">
    <property type="entry name" value="FRUCTOSE-1,6-BISPHOSPHATASE-RELATED"/>
    <property type="match status" value="1"/>
</dbReference>
<evidence type="ECO:0000256" key="5">
    <source>
        <dbReference type="ARBA" id="ARBA00022490"/>
    </source>
</evidence>
<feature type="binding site" evidence="12">
    <location>
        <position position="117"/>
    </location>
    <ligand>
        <name>Mg(2+)</name>
        <dbReference type="ChEBI" id="CHEBI:18420"/>
        <label>1</label>
    </ligand>
</feature>
<dbReference type="InterPro" id="IPR044015">
    <property type="entry name" value="FBPase_C_dom"/>
</dbReference>
<keyword evidence="8 12" id="KW-0460">Magnesium</keyword>
<evidence type="ECO:0000256" key="12">
    <source>
        <dbReference type="HAMAP-Rule" id="MF_01855"/>
    </source>
</evidence>
<dbReference type="NCBIfam" id="NF006779">
    <property type="entry name" value="PRK09293.1-3"/>
    <property type="match status" value="1"/>
</dbReference>
<dbReference type="InterPro" id="IPR020548">
    <property type="entry name" value="Fructose_bisphosphatase_AS"/>
</dbReference>
<dbReference type="GO" id="GO:0000287">
    <property type="term" value="F:magnesium ion binding"/>
    <property type="evidence" value="ECO:0007669"/>
    <property type="project" value="UniProtKB-UniRule"/>
</dbReference>
<dbReference type="RefSeq" id="WP_096506950.1">
    <property type="nucleotide sequence ID" value="NZ_CABVLY010000004.1"/>
</dbReference>
<gene>
    <name evidence="12" type="primary">fbp</name>
    <name evidence="17" type="ORF">BAN20980_01635</name>
    <name evidence="16" type="ORF">JQK92_22880</name>
</gene>
<comment type="similarity">
    <text evidence="3 12 13">Belongs to the FBPase class 1 family.</text>
</comment>
<feature type="binding site" evidence="12">
    <location>
        <position position="282"/>
    </location>
    <ligand>
        <name>Mg(2+)</name>
        <dbReference type="ChEBI" id="CHEBI:18420"/>
        <label>2</label>
    </ligand>
</feature>
<evidence type="ECO:0000256" key="4">
    <source>
        <dbReference type="ARBA" id="ARBA00013093"/>
    </source>
</evidence>
<evidence type="ECO:0000256" key="1">
    <source>
        <dbReference type="ARBA" id="ARBA00001273"/>
    </source>
</evidence>
<keyword evidence="19" id="KW-1185">Reference proteome</keyword>
<dbReference type="Gene3D" id="3.30.540.10">
    <property type="entry name" value="Fructose-1,6-Bisphosphatase, subunit A, domain 1"/>
    <property type="match status" value="1"/>
</dbReference>
<comment type="pathway">
    <text evidence="2">Carbohydrate biosynthesis; Calvin cycle.</text>
</comment>
<keyword evidence="9 12" id="KW-0119">Carbohydrate metabolism</keyword>
<dbReference type="Pfam" id="PF00316">
    <property type="entry name" value="FBPase"/>
    <property type="match status" value="1"/>
</dbReference>
<dbReference type="SUPFAM" id="SSF56655">
    <property type="entry name" value="Carbohydrate phosphatase"/>
    <property type="match status" value="1"/>
</dbReference>
<dbReference type="FunFam" id="3.30.540.10:FF:000002">
    <property type="entry name" value="Fructose-1,6-bisphosphatase class 1"/>
    <property type="match status" value="1"/>
</dbReference>
<name>A0A6P2G6G8_9BURK</name>
<dbReference type="GO" id="GO:0006000">
    <property type="term" value="P:fructose metabolic process"/>
    <property type="evidence" value="ECO:0007669"/>
    <property type="project" value="TreeGrafter"/>
</dbReference>
<dbReference type="NCBIfam" id="NF006780">
    <property type="entry name" value="PRK09293.1-4"/>
    <property type="match status" value="1"/>
</dbReference>